<dbReference type="RefSeq" id="WP_087198932.1">
    <property type="nucleotide sequence ID" value="NZ_CP173660.1"/>
</dbReference>
<dbReference type="Pfam" id="PF02742">
    <property type="entry name" value="Fe_dep_repr_C"/>
    <property type="match status" value="1"/>
</dbReference>
<dbReference type="InterPro" id="IPR036421">
    <property type="entry name" value="Fe_dep_repressor_sf"/>
</dbReference>
<organism evidence="6 7">
    <name type="scientific">Sellimonas caecigallum</name>
    <dbReference type="NCBI Taxonomy" id="2592333"/>
    <lineage>
        <taxon>Bacteria</taxon>
        <taxon>Bacillati</taxon>
        <taxon>Bacillota</taxon>
        <taxon>Clostridia</taxon>
        <taxon>Lachnospirales</taxon>
        <taxon>Lachnospiraceae</taxon>
        <taxon>Sellimonas</taxon>
    </lineage>
</organism>
<keyword evidence="2" id="KW-0805">Transcription regulation</keyword>
<dbReference type="InterPro" id="IPR050536">
    <property type="entry name" value="DtxR_MntR_Metal-Reg"/>
</dbReference>
<dbReference type="Proteomes" id="UP000779049">
    <property type="component" value="Unassembled WGS sequence"/>
</dbReference>
<evidence type="ECO:0000256" key="1">
    <source>
        <dbReference type="ARBA" id="ARBA00007871"/>
    </source>
</evidence>
<dbReference type="InterPro" id="IPR036388">
    <property type="entry name" value="WH-like_DNA-bd_sf"/>
</dbReference>
<evidence type="ECO:0000259" key="5">
    <source>
        <dbReference type="PROSITE" id="PS50944"/>
    </source>
</evidence>
<comment type="caution">
    <text evidence="6">The sequence shown here is derived from an EMBL/GenBank/DDBJ whole genome shotgun (WGS) entry which is preliminary data.</text>
</comment>
<sequence length="132" mass="15091">MKIQKSAEDYLETILMLGKKKGNVRSIDIATALSFSKPSVSVAMKNLRENGYILMDRDGFIALTEKGHEIAEKIYERHTLLSSFLMYLGVPKEIAAEDACRLEHVISEESFEALKKHVYTHKEVMELKDEKE</sequence>
<dbReference type="PANTHER" id="PTHR33238:SF7">
    <property type="entry name" value="IRON-DEPENDENT TRANSCRIPTIONAL REGULATOR"/>
    <property type="match status" value="1"/>
</dbReference>
<evidence type="ECO:0000313" key="6">
    <source>
        <dbReference type="EMBL" id="MBY0758666.1"/>
    </source>
</evidence>
<keyword evidence="4" id="KW-0804">Transcription</keyword>
<comment type="similarity">
    <text evidence="1">Belongs to the DtxR/MntR family.</text>
</comment>
<keyword evidence="7" id="KW-1185">Reference proteome</keyword>
<dbReference type="InterPro" id="IPR022689">
    <property type="entry name" value="Iron_dep_repressor"/>
</dbReference>
<dbReference type="SUPFAM" id="SSF46785">
    <property type="entry name" value="Winged helix' DNA-binding domain"/>
    <property type="match status" value="1"/>
</dbReference>
<dbReference type="Gene3D" id="1.10.60.10">
    <property type="entry name" value="Iron dependent repressor, metal binding and dimerisation domain"/>
    <property type="match status" value="1"/>
</dbReference>
<name>A0ABS7L6H3_9FIRM</name>
<dbReference type="EMBL" id="VIRV01000006">
    <property type="protein sequence ID" value="MBY0758666.1"/>
    <property type="molecule type" value="Genomic_DNA"/>
</dbReference>
<keyword evidence="3" id="KW-0238">DNA-binding</keyword>
<evidence type="ECO:0000256" key="3">
    <source>
        <dbReference type="ARBA" id="ARBA00023125"/>
    </source>
</evidence>
<dbReference type="PANTHER" id="PTHR33238">
    <property type="entry name" value="IRON (METAL) DEPENDENT REPRESSOR, DTXR FAMILY"/>
    <property type="match status" value="1"/>
</dbReference>
<dbReference type="Pfam" id="PF01325">
    <property type="entry name" value="Fe_dep_repress"/>
    <property type="match status" value="1"/>
</dbReference>
<reference evidence="6 7" key="1">
    <citation type="journal article" date="2020" name="New Microbes New Infect">
        <title>Sellimonas caecigallum sp. nov., description and genome sequence of a new member of the Sellimonas genus isolated from the cecum of feral chicken.</title>
        <authorList>
            <person name="Wongkuna S."/>
            <person name="Ghimire S."/>
            <person name="Antony L."/>
            <person name="Chankhamhaengdecha S."/>
            <person name="Janvilisri T."/>
            <person name="Scaria J."/>
        </authorList>
    </citation>
    <scope>NUCLEOTIDE SEQUENCE [LARGE SCALE GENOMIC DNA]</scope>
    <source>
        <strain evidence="6 7">SW451</strain>
    </source>
</reference>
<gene>
    <name evidence="6" type="ORF">FLB61_06125</name>
</gene>
<protein>
    <submittedName>
        <fullName evidence="6">Metal-dependent transcriptional regulator</fullName>
    </submittedName>
</protein>
<feature type="domain" description="HTH dtxR-type" evidence="5">
    <location>
        <begin position="1"/>
        <end position="64"/>
    </location>
</feature>
<dbReference type="SMART" id="SM00529">
    <property type="entry name" value="HTH_DTXR"/>
    <property type="match status" value="1"/>
</dbReference>
<dbReference type="InterPro" id="IPR001367">
    <property type="entry name" value="Fe_dep_repressor"/>
</dbReference>
<proteinExistence type="inferred from homology"/>
<dbReference type="PROSITE" id="PS50944">
    <property type="entry name" value="HTH_DTXR"/>
    <property type="match status" value="1"/>
</dbReference>
<dbReference type="Gene3D" id="1.10.10.10">
    <property type="entry name" value="Winged helix-like DNA-binding domain superfamily/Winged helix DNA-binding domain"/>
    <property type="match status" value="1"/>
</dbReference>
<dbReference type="SUPFAM" id="SSF47979">
    <property type="entry name" value="Iron-dependent repressor protein, dimerization domain"/>
    <property type="match status" value="1"/>
</dbReference>
<accession>A0ABS7L6H3</accession>
<evidence type="ECO:0000313" key="7">
    <source>
        <dbReference type="Proteomes" id="UP000779049"/>
    </source>
</evidence>
<evidence type="ECO:0000256" key="4">
    <source>
        <dbReference type="ARBA" id="ARBA00023163"/>
    </source>
</evidence>
<evidence type="ECO:0000256" key="2">
    <source>
        <dbReference type="ARBA" id="ARBA00023015"/>
    </source>
</evidence>
<dbReference type="InterPro" id="IPR036390">
    <property type="entry name" value="WH_DNA-bd_sf"/>
</dbReference>
<dbReference type="InterPro" id="IPR022687">
    <property type="entry name" value="HTH_DTXR"/>
</dbReference>